<gene>
    <name evidence="1" type="ORF">SAMN05421732_101101</name>
</gene>
<dbReference type="OrthoDB" id="6712787at2"/>
<proteinExistence type="predicted"/>
<dbReference type="AlphaFoldDB" id="A0A1G6GPD6"/>
<accession>A0A1G6GPD6</accession>
<sequence>MNDFFLATNRSVLVNDIEVRQIQMKDFDTWATYAEVIKQFLKNKKHSDEVLTELFAAHGMQVISTIACVTDLDNEPLFKLAADEQAFKELLKNVLLVNQAYFKYEKPKRGAKENTQTASTWFDSFQFLVSMGHQHSEIMQMTYGAFDGYVKAASKMHRQGIVNSAVAARVAQSDKKGFEAFKKDMGSD</sequence>
<evidence type="ECO:0000313" key="1">
    <source>
        <dbReference type="EMBL" id="SDB83056.1"/>
    </source>
</evidence>
<keyword evidence="2" id="KW-1185">Reference proteome</keyword>
<dbReference type="STRING" id="1226327.SAMN05421732_101101"/>
<dbReference type="RefSeq" id="WP_092818186.1">
    <property type="nucleotide sequence ID" value="NZ_BAABKJ010000007.1"/>
</dbReference>
<protein>
    <submittedName>
        <fullName evidence="1">Uncharacterized protein</fullName>
    </submittedName>
</protein>
<evidence type="ECO:0000313" key="2">
    <source>
        <dbReference type="Proteomes" id="UP000243468"/>
    </source>
</evidence>
<reference evidence="2" key="1">
    <citation type="submission" date="2016-09" db="EMBL/GenBank/DDBJ databases">
        <authorList>
            <person name="Varghese N."/>
            <person name="Submissions S."/>
        </authorList>
    </citation>
    <scope>NUCLEOTIDE SEQUENCE [LARGE SCALE GENOMIC DNA]</scope>
    <source>
        <strain evidence="2">ANC 4667</strain>
    </source>
</reference>
<organism evidence="1 2">
    <name type="scientific">Acinetobacter kookii</name>
    <dbReference type="NCBI Taxonomy" id="1226327"/>
    <lineage>
        <taxon>Bacteria</taxon>
        <taxon>Pseudomonadati</taxon>
        <taxon>Pseudomonadota</taxon>
        <taxon>Gammaproteobacteria</taxon>
        <taxon>Moraxellales</taxon>
        <taxon>Moraxellaceae</taxon>
        <taxon>Acinetobacter</taxon>
    </lineage>
</organism>
<name>A0A1G6GPD6_9GAMM</name>
<dbReference type="EMBL" id="FMYO01000001">
    <property type="protein sequence ID" value="SDB83056.1"/>
    <property type="molecule type" value="Genomic_DNA"/>
</dbReference>
<dbReference type="Proteomes" id="UP000243468">
    <property type="component" value="Unassembled WGS sequence"/>
</dbReference>